<evidence type="ECO:0000313" key="2">
    <source>
        <dbReference type="Proteomes" id="UP000220251"/>
    </source>
</evidence>
<gene>
    <name evidence="1" type="ORF">ELAC_1628</name>
</gene>
<dbReference type="AlphaFoldDB" id="A0A0H5DQM0"/>
<name>A0A0H5DQM0_9BACT</name>
<dbReference type="EMBL" id="CWGJ01000025">
    <property type="protein sequence ID" value="CRX38956.1"/>
    <property type="molecule type" value="Genomic_DNA"/>
</dbReference>
<accession>A0A0H5DQM0</accession>
<evidence type="ECO:0000313" key="1">
    <source>
        <dbReference type="EMBL" id="CRX38956.1"/>
    </source>
</evidence>
<reference evidence="2" key="1">
    <citation type="submission" date="2015-06" db="EMBL/GenBank/DDBJ databases">
        <authorList>
            <person name="Bertelli C."/>
        </authorList>
    </citation>
    <scope>NUCLEOTIDE SEQUENCE [LARGE SCALE GENOMIC DNA]</scope>
    <source>
        <strain evidence="2">CRIB-30</strain>
    </source>
</reference>
<proteinExistence type="predicted"/>
<sequence length="86" mass="9849">MNILGAGLRQTLRSGLKYAFDSMRQKNADPASAEMRGRMIVELRDRIFRVAVQESVEGKIDEIRDRNLRYGTDYFRPGKGSLQLKS</sequence>
<protein>
    <submittedName>
        <fullName evidence="1">Uncharacterized protein</fullName>
    </submittedName>
</protein>
<keyword evidence="2" id="KW-1185">Reference proteome</keyword>
<dbReference type="Proteomes" id="UP000220251">
    <property type="component" value="Unassembled WGS sequence"/>
</dbReference>
<organism evidence="1 2">
    <name type="scientific">Estrella lausannensis</name>
    <dbReference type="NCBI Taxonomy" id="483423"/>
    <lineage>
        <taxon>Bacteria</taxon>
        <taxon>Pseudomonadati</taxon>
        <taxon>Chlamydiota</taxon>
        <taxon>Chlamydiia</taxon>
        <taxon>Parachlamydiales</taxon>
        <taxon>Candidatus Criblamydiaceae</taxon>
        <taxon>Estrella</taxon>
    </lineage>
</organism>